<gene>
    <name evidence="3" type="ORF">HQ43_08455</name>
</gene>
<organism evidence="3 4">
    <name type="scientific">Porphyromonas canoris</name>
    <dbReference type="NCBI Taxonomy" id="36875"/>
    <lineage>
        <taxon>Bacteria</taxon>
        <taxon>Pseudomonadati</taxon>
        <taxon>Bacteroidota</taxon>
        <taxon>Bacteroidia</taxon>
        <taxon>Bacteroidales</taxon>
        <taxon>Porphyromonadaceae</taxon>
        <taxon>Porphyromonas</taxon>
    </lineage>
</organism>
<dbReference type="SUPFAM" id="SSF53822">
    <property type="entry name" value="Periplasmic binding protein-like I"/>
    <property type="match status" value="1"/>
</dbReference>
<dbReference type="PANTHER" id="PTHR33734">
    <property type="entry name" value="LYSM DOMAIN-CONTAINING GPI-ANCHORED PROTEIN 2"/>
    <property type="match status" value="1"/>
</dbReference>
<comment type="caution">
    <text evidence="3">The sequence shown here is derived from an EMBL/GenBank/DDBJ whole genome shotgun (WGS) entry which is preliminary data.</text>
</comment>
<dbReference type="PANTHER" id="PTHR33734:SF22">
    <property type="entry name" value="MEMBRANE-BOUND LYTIC MUREIN TRANSGLYCOSYLASE D"/>
    <property type="match status" value="1"/>
</dbReference>
<keyword evidence="4" id="KW-1185">Reference proteome</keyword>
<evidence type="ECO:0000313" key="3">
    <source>
        <dbReference type="EMBL" id="KGN92064.1"/>
    </source>
</evidence>
<dbReference type="Gene3D" id="3.10.350.10">
    <property type="entry name" value="LysM domain"/>
    <property type="match status" value="3"/>
</dbReference>
<protein>
    <recommendedName>
        <fullName evidence="2">LysM domain-containing protein</fullName>
    </recommendedName>
</protein>
<dbReference type="Gene3D" id="3.40.50.2300">
    <property type="match status" value="1"/>
</dbReference>
<dbReference type="InterPro" id="IPR036779">
    <property type="entry name" value="LysM_dom_sf"/>
</dbReference>
<name>A0ABR4XK54_9PORP</name>
<sequence length="574" mass="64547">MKRLLFVLTLAVVSVCGLYAQQTRKHIVQAGENAYRIAKQYNISTEQLYALNPGAREKIVTGQTLLIPEAQSGKKVAPVRKDTYHSVEKGETLLLIAKSYGVTMEDLMRANPNLKDDASIYVGMVLKIPPVSRNFSDTDNSPAIPVQTKKLKNYTVQSGQTIYNLLSITGWTEDELYRYNPALKKGLIAGQVILIPDDSMPHLPSYPTSGEVRTISPAVPTLFGVTSMVLALPFKEDASRRYVEFYEGLLLALKHEKDRGRNVELHVVDCSDSEMESSLTALRETKRVDVVIGGVSDASIAQLSAFSKEKGAKYVLPFASKVESGAKENRSLFQINPPHESTHRLVAEKFVEKYGNLPVLIFNSSKSRSDERKDAFLNVLTGEMTRKQVRHFYLNTEETLSTEKLTEIALSKGGKIVVVPTAATKVVLQELLETVAKVQNEEISIEVFGYPDWQMYETSLKPLFRRVPVSYYSMFYVDQNSPEYRHLSREYFTWFGRNMANVYPRYGLLGYDITRYFMAYGKSDGETDHSGYITYPQLRGVQSNLGFSTSEESVAHINNGVLFVTYREGQLSVE</sequence>
<feature type="domain" description="LysM" evidence="2">
    <location>
        <begin position="83"/>
        <end position="128"/>
    </location>
</feature>
<feature type="chain" id="PRO_5046307110" description="LysM domain-containing protein" evidence="1">
    <location>
        <begin position="21"/>
        <end position="574"/>
    </location>
</feature>
<dbReference type="Pfam" id="PF01476">
    <property type="entry name" value="LysM"/>
    <property type="match status" value="3"/>
</dbReference>
<keyword evidence="1" id="KW-0732">Signal</keyword>
<dbReference type="CDD" id="cd00118">
    <property type="entry name" value="LysM"/>
    <property type="match status" value="3"/>
</dbReference>
<proteinExistence type="predicted"/>
<dbReference type="SUPFAM" id="SSF54106">
    <property type="entry name" value="LysM domain"/>
    <property type="match status" value="3"/>
</dbReference>
<dbReference type="SMART" id="SM00257">
    <property type="entry name" value="LysM"/>
    <property type="match status" value="3"/>
</dbReference>
<accession>A0ABR4XK54</accession>
<dbReference type="RefSeq" id="WP_036791944.1">
    <property type="nucleotide sequence ID" value="NZ_JQZV01000013.1"/>
</dbReference>
<evidence type="ECO:0000256" key="1">
    <source>
        <dbReference type="SAM" id="SignalP"/>
    </source>
</evidence>
<reference evidence="3 4" key="1">
    <citation type="submission" date="2014-08" db="EMBL/GenBank/DDBJ databases">
        <title>Porphyromonas canoris strain:OH2762 Genome sequencing.</title>
        <authorList>
            <person name="Wallis C."/>
            <person name="Deusch O."/>
            <person name="O'Flynn C."/>
            <person name="Davis I."/>
            <person name="Jospin G."/>
            <person name="Darling A.E."/>
            <person name="Coil D.A."/>
            <person name="Alexiev A."/>
            <person name="Horsfall A."/>
            <person name="Kirkwood N."/>
            <person name="Harris S."/>
            <person name="Eisen J.A."/>
        </authorList>
    </citation>
    <scope>NUCLEOTIDE SEQUENCE [LARGE SCALE GENOMIC DNA]</scope>
    <source>
        <strain evidence="4">COT-108 OH2762</strain>
    </source>
</reference>
<dbReference type="PROSITE" id="PS51782">
    <property type="entry name" value="LYSM"/>
    <property type="match status" value="2"/>
</dbReference>
<evidence type="ECO:0000259" key="2">
    <source>
        <dbReference type="PROSITE" id="PS51782"/>
    </source>
</evidence>
<dbReference type="EMBL" id="JQZV01000013">
    <property type="protein sequence ID" value="KGN92064.1"/>
    <property type="molecule type" value="Genomic_DNA"/>
</dbReference>
<evidence type="ECO:0000313" key="4">
    <source>
        <dbReference type="Proteomes" id="UP000030101"/>
    </source>
</evidence>
<feature type="domain" description="LysM" evidence="2">
    <location>
        <begin position="24"/>
        <end position="67"/>
    </location>
</feature>
<dbReference type="InterPro" id="IPR018392">
    <property type="entry name" value="LysM"/>
</dbReference>
<dbReference type="InterPro" id="IPR028082">
    <property type="entry name" value="Peripla_BP_I"/>
</dbReference>
<dbReference type="Proteomes" id="UP000030101">
    <property type="component" value="Unassembled WGS sequence"/>
</dbReference>
<feature type="signal peptide" evidence="1">
    <location>
        <begin position="1"/>
        <end position="20"/>
    </location>
</feature>